<dbReference type="Pfam" id="PF13409">
    <property type="entry name" value="GST_N_2"/>
    <property type="match status" value="1"/>
</dbReference>
<reference evidence="2 3" key="1">
    <citation type="journal article" date="2024" name="Nat. Commun.">
        <title>Phylogenomics reveals the evolutionary origins of lichenization in chlorophyte algae.</title>
        <authorList>
            <person name="Puginier C."/>
            <person name="Libourel C."/>
            <person name="Otte J."/>
            <person name="Skaloud P."/>
            <person name="Haon M."/>
            <person name="Grisel S."/>
            <person name="Petersen M."/>
            <person name="Berrin J.G."/>
            <person name="Delaux P.M."/>
            <person name="Dal Grande F."/>
            <person name="Keller J."/>
        </authorList>
    </citation>
    <scope>NUCLEOTIDE SEQUENCE [LARGE SCALE GENOMIC DNA]</scope>
    <source>
        <strain evidence="2 3">SAG 216-7</strain>
    </source>
</reference>
<evidence type="ECO:0000313" key="2">
    <source>
        <dbReference type="EMBL" id="KAK9903239.1"/>
    </source>
</evidence>
<feature type="domain" description="GST N-terminal" evidence="1">
    <location>
        <begin position="15"/>
        <end position="82"/>
    </location>
</feature>
<proteinExistence type="predicted"/>
<sequence>MGGDKKAELVSLPGSAWSLKARWALKHHDIKYKTTAYTPVFGAWWLRFRSGKWSGRITTPVLFTPKDGVLFESLDIAQWADDHSCALTALPLFPADKLGDVSRWNAAADTALHYARSRVFAALKNDKAMRMSRLPPFIKSLGPLADLFGVWYLNQFSSKYDDLSSAASLEKTKVVLRDLQKAIKANSGYVLGNFTYADITMAVAIQVIEPVGPPFSKLPDAARAALTHQELKAEFGDLLTWRDQIFKKHFPN</sequence>
<dbReference type="SUPFAM" id="SSF52833">
    <property type="entry name" value="Thioredoxin-like"/>
    <property type="match status" value="1"/>
</dbReference>
<dbReference type="InterPro" id="IPR036282">
    <property type="entry name" value="Glutathione-S-Trfase_C_sf"/>
</dbReference>
<dbReference type="InterPro" id="IPR004045">
    <property type="entry name" value="Glutathione_S-Trfase_N"/>
</dbReference>
<accession>A0ABR2YEH2</accession>
<evidence type="ECO:0000259" key="1">
    <source>
        <dbReference type="Pfam" id="PF13409"/>
    </source>
</evidence>
<name>A0ABR2YEH2_9CHLO</name>
<keyword evidence="3" id="KW-1185">Reference proteome</keyword>
<dbReference type="InterPro" id="IPR036249">
    <property type="entry name" value="Thioredoxin-like_sf"/>
</dbReference>
<gene>
    <name evidence="2" type="ORF">WJX75_000529</name>
</gene>
<dbReference type="CDD" id="cd00570">
    <property type="entry name" value="GST_N_family"/>
    <property type="match status" value="1"/>
</dbReference>
<organism evidence="2 3">
    <name type="scientific">Coccomyxa subellipsoidea</name>
    <dbReference type="NCBI Taxonomy" id="248742"/>
    <lineage>
        <taxon>Eukaryota</taxon>
        <taxon>Viridiplantae</taxon>
        <taxon>Chlorophyta</taxon>
        <taxon>core chlorophytes</taxon>
        <taxon>Trebouxiophyceae</taxon>
        <taxon>Trebouxiophyceae incertae sedis</taxon>
        <taxon>Coccomyxaceae</taxon>
        <taxon>Coccomyxa</taxon>
    </lineage>
</organism>
<dbReference type="EMBL" id="JALJOT010000014">
    <property type="protein sequence ID" value="KAK9903239.1"/>
    <property type="molecule type" value="Genomic_DNA"/>
</dbReference>
<comment type="caution">
    <text evidence="2">The sequence shown here is derived from an EMBL/GenBank/DDBJ whole genome shotgun (WGS) entry which is preliminary data.</text>
</comment>
<evidence type="ECO:0000313" key="3">
    <source>
        <dbReference type="Proteomes" id="UP001491310"/>
    </source>
</evidence>
<dbReference type="Proteomes" id="UP001491310">
    <property type="component" value="Unassembled WGS sequence"/>
</dbReference>
<dbReference type="Gene3D" id="3.40.30.10">
    <property type="entry name" value="Glutaredoxin"/>
    <property type="match status" value="1"/>
</dbReference>
<protein>
    <recommendedName>
        <fullName evidence="1">GST N-terminal domain-containing protein</fullName>
    </recommendedName>
</protein>
<dbReference type="SUPFAM" id="SSF47616">
    <property type="entry name" value="GST C-terminal domain-like"/>
    <property type="match status" value="1"/>
</dbReference>